<dbReference type="Gene3D" id="3.40.50.620">
    <property type="entry name" value="HUPs"/>
    <property type="match status" value="1"/>
</dbReference>
<dbReference type="InterPro" id="IPR008925">
    <property type="entry name" value="aa_tRNA-synth_I_cd-bd_sf"/>
</dbReference>
<dbReference type="InterPro" id="IPR020058">
    <property type="entry name" value="Glu/Gln-tRNA-synth_Ib_cat-dom"/>
</dbReference>
<dbReference type="GO" id="GO:0008270">
    <property type="term" value="F:zinc ion binding"/>
    <property type="evidence" value="ECO:0007669"/>
    <property type="project" value="InterPro"/>
</dbReference>
<feature type="region of interest" description="Disordered" evidence="12">
    <location>
        <begin position="608"/>
        <end position="647"/>
    </location>
</feature>
<dbReference type="EC" id="6.1.1.17" evidence="3"/>
<dbReference type="Proteomes" id="UP000431533">
    <property type="component" value="Unassembled WGS sequence"/>
</dbReference>
<dbReference type="OrthoDB" id="428822at2759"/>
<dbReference type="AlphaFoldDB" id="A0A8H8R079"/>
<evidence type="ECO:0000256" key="4">
    <source>
        <dbReference type="ARBA" id="ARBA00022598"/>
    </source>
</evidence>
<evidence type="ECO:0000256" key="7">
    <source>
        <dbReference type="ARBA" id="ARBA00022917"/>
    </source>
</evidence>
<name>A0A8H8R079_9HELO</name>
<evidence type="ECO:0000256" key="11">
    <source>
        <dbReference type="RuleBase" id="RU363037"/>
    </source>
</evidence>
<dbReference type="InterPro" id="IPR000924">
    <property type="entry name" value="Glu/Gln-tRNA-synth"/>
</dbReference>
<evidence type="ECO:0000256" key="1">
    <source>
        <dbReference type="ARBA" id="ARBA00004173"/>
    </source>
</evidence>
<dbReference type="GO" id="GO:0000049">
    <property type="term" value="F:tRNA binding"/>
    <property type="evidence" value="ECO:0007669"/>
    <property type="project" value="InterPro"/>
</dbReference>
<comment type="subcellular location">
    <subcellularLocation>
        <location evidence="1">Mitochondrion</location>
    </subcellularLocation>
</comment>
<dbReference type="InterPro" id="IPR014729">
    <property type="entry name" value="Rossmann-like_a/b/a_fold"/>
</dbReference>
<keyword evidence="7 11" id="KW-0648">Protein biosynthesis</keyword>
<feature type="compositionally biased region" description="Gly residues" evidence="12">
    <location>
        <begin position="635"/>
        <end position="647"/>
    </location>
</feature>
<dbReference type="HAMAP" id="MF_00022">
    <property type="entry name" value="Glu_tRNA_synth_type1"/>
    <property type="match status" value="1"/>
</dbReference>
<comment type="similarity">
    <text evidence="2">Belongs to the class-I aminoacyl-tRNA synthetase family. Glutamate--tRNA ligase type 1 subfamily.</text>
</comment>
<evidence type="ECO:0000313" key="14">
    <source>
        <dbReference type="EMBL" id="TVY25979.1"/>
    </source>
</evidence>
<dbReference type="GO" id="GO:0005524">
    <property type="term" value="F:ATP binding"/>
    <property type="evidence" value="ECO:0007669"/>
    <property type="project" value="UniProtKB-KW"/>
</dbReference>
<dbReference type="GO" id="GO:0005739">
    <property type="term" value="C:mitochondrion"/>
    <property type="evidence" value="ECO:0007669"/>
    <property type="project" value="UniProtKB-SubCell"/>
</dbReference>
<evidence type="ECO:0000256" key="2">
    <source>
        <dbReference type="ARBA" id="ARBA00007894"/>
    </source>
</evidence>
<feature type="domain" description="Glutamyl/glutaminyl-tRNA synthetase class Ib catalytic" evidence="13">
    <location>
        <begin position="53"/>
        <end position="373"/>
    </location>
</feature>
<gene>
    <name evidence="14" type="primary">MSE1</name>
    <name evidence="14" type="ORF">LHYA1_G005030</name>
</gene>
<dbReference type="PANTHER" id="PTHR43311:SF2">
    <property type="entry name" value="GLUTAMATE--TRNA LIGASE, MITOCHONDRIAL-RELATED"/>
    <property type="match status" value="1"/>
</dbReference>
<dbReference type="CDD" id="cd00808">
    <property type="entry name" value="GluRS_core"/>
    <property type="match status" value="1"/>
</dbReference>
<sequence length="647" mass="72786">MYLFLNSARRTLASRWICQSCRGIKHASTNTASYTPPEPSKAAQDLRNGGPARTRFAPSPTGYLHLGSLRTALFNYLVAKATGGQFLLRIEDTDQKRIVPGAEERLYKDLEWAGIEWDEGPLNLFSIYIASYSHFARSKNRGSIRPIRTAIYRLHIEQLLESGNAYRCFCSPERLHALAEHRQSHGNAPDYDRNCAHIPKEHSDDRAAKGEAHVVRLKAPDKYPVYNDLVYGLVRQSIDYKQKMLHEQYDDPILLKSDGFPTYHLANVVDDHLMKITHVIRGSEWMSSTPKHLAMYKAFGWEPPKFAHVSLLVDKTGAKLSKRTGSVELAEWRDKEGVFPEVLNNFVSLLGWSHSEKHDVMNMEELIRTASLKFTKGDTIVAFEKLWFLQRRHASRYASIPPSTPYNPRHDMNKLALPLLLKHISERPDLLEGPPPTEDFVRSLLWADAINYTTPSEFITRNISFFSPPTSTNLHDTLPALRLRNIPARANSIIPASFATEFDSLSRIENWSAVKLKAWTETLVQKQIWQSLDEAGSDEENLEGLFKKAWSRAVHGYIRWAIAAGHPGPDGVISMGILGKEETLRRFELAKEVMMAVKDDGADMAMAMSEPVPGRKAPDREVESEAALEQETGVSDGGDGRGGSGGD</sequence>
<reference evidence="14 15" key="1">
    <citation type="submission" date="2018-05" db="EMBL/GenBank/DDBJ databases">
        <title>Genome sequencing and assembly of the regulated plant pathogen Lachnellula willkommii and related sister species for the development of diagnostic species identification markers.</title>
        <authorList>
            <person name="Giroux E."/>
            <person name="Bilodeau G."/>
        </authorList>
    </citation>
    <scope>NUCLEOTIDE SEQUENCE [LARGE SCALE GENOMIC DNA]</scope>
    <source>
        <strain evidence="14 15">CBS 185.66</strain>
    </source>
</reference>
<accession>A0A8H8R079</accession>
<keyword evidence="8 11" id="KW-0030">Aminoacyl-tRNA synthetase</keyword>
<keyword evidence="5 11" id="KW-0547">Nucleotide-binding</keyword>
<dbReference type="FunFam" id="3.40.50.620:FF:000045">
    <property type="entry name" value="Glutamate--tRNA ligase, mitochondrial"/>
    <property type="match status" value="1"/>
</dbReference>
<dbReference type="Gene3D" id="1.10.10.350">
    <property type="match status" value="1"/>
</dbReference>
<evidence type="ECO:0000256" key="12">
    <source>
        <dbReference type="SAM" id="MobiDB-lite"/>
    </source>
</evidence>
<dbReference type="GO" id="GO:0006424">
    <property type="term" value="P:glutamyl-tRNA aminoacylation"/>
    <property type="evidence" value="ECO:0007669"/>
    <property type="project" value="InterPro"/>
</dbReference>
<evidence type="ECO:0000256" key="5">
    <source>
        <dbReference type="ARBA" id="ARBA00022741"/>
    </source>
</evidence>
<evidence type="ECO:0000256" key="9">
    <source>
        <dbReference type="ARBA" id="ARBA00030865"/>
    </source>
</evidence>
<dbReference type="InterPro" id="IPR049940">
    <property type="entry name" value="GluQ/Sye"/>
</dbReference>
<evidence type="ECO:0000256" key="10">
    <source>
        <dbReference type="ARBA" id="ARBA00072917"/>
    </source>
</evidence>
<dbReference type="RefSeq" id="XP_031004767.1">
    <property type="nucleotide sequence ID" value="XM_031149980.1"/>
</dbReference>
<feature type="region of interest" description="Disordered" evidence="12">
    <location>
        <begin position="28"/>
        <end position="51"/>
    </location>
</feature>
<evidence type="ECO:0000256" key="6">
    <source>
        <dbReference type="ARBA" id="ARBA00022840"/>
    </source>
</evidence>
<dbReference type="SUPFAM" id="SSF52374">
    <property type="entry name" value="Nucleotidylyl transferase"/>
    <property type="match status" value="1"/>
</dbReference>
<dbReference type="InterPro" id="IPR004527">
    <property type="entry name" value="Glu-tRNA-ligase_bac/mito"/>
</dbReference>
<dbReference type="NCBIfam" id="TIGR00464">
    <property type="entry name" value="gltX_bact"/>
    <property type="match status" value="1"/>
</dbReference>
<evidence type="ECO:0000259" key="13">
    <source>
        <dbReference type="Pfam" id="PF00749"/>
    </source>
</evidence>
<evidence type="ECO:0000256" key="3">
    <source>
        <dbReference type="ARBA" id="ARBA00012835"/>
    </source>
</evidence>
<dbReference type="PANTHER" id="PTHR43311">
    <property type="entry name" value="GLUTAMATE--TRNA LIGASE"/>
    <property type="match status" value="1"/>
</dbReference>
<dbReference type="InterPro" id="IPR033910">
    <property type="entry name" value="GluRS_core"/>
</dbReference>
<dbReference type="GeneID" id="41985228"/>
<dbReference type="PRINTS" id="PR00987">
    <property type="entry name" value="TRNASYNTHGLU"/>
</dbReference>
<dbReference type="GO" id="GO:0004818">
    <property type="term" value="F:glutamate-tRNA ligase activity"/>
    <property type="evidence" value="ECO:0007669"/>
    <property type="project" value="UniProtKB-EC"/>
</dbReference>
<dbReference type="SUPFAM" id="SSF48163">
    <property type="entry name" value="An anticodon-binding domain of class I aminoacyl-tRNA synthetases"/>
    <property type="match status" value="1"/>
</dbReference>
<proteinExistence type="inferred from homology"/>
<dbReference type="InterPro" id="IPR020751">
    <property type="entry name" value="aa-tRNA-synth_I_codon-bd_sub2"/>
</dbReference>
<keyword evidence="6 11" id="KW-0067">ATP-binding</keyword>
<organism evidence="14 15">
    <name type="scientific">Lachnellula hyalina</name>
    <dbReference type="NCBI Taxonomy" id="1316788"/>
    <lineage>
        <taxon>Eukaryota</taxon>
        <taxon>Fungi</taxon>
        <taxon>Dikarya</taxon>
        <taxon>Ascomycota</taxon>
        <taxon>Pezizomycotina</taxon>
        <taxon>Leotiomycetes</taxon>
        <taxon>Helotiales</taxon>
        <taxon>Lachnaceae</taxon>
        <taxon>Lachnellula</taxon>
    </lineage>
</organism>
<dbReference type="EMBL" id="QGMH01000080">
    <property type="protein sequence ID" value="TVY25979.1"/>
    <property type="molecule type" value="Genomic_DNA"/>
</dbReference>
<keyword evidence="4 11" id="KW-0436">Ligase</keyword>
<evidence type="ECO:0000256" key="8">
    <source>
        <dbReference type="ARBA" id="ARBA00023146"/>
    </source>
</evidence>
<protein>
    <recommendedName>
        <fullName evidence="10">Glutamate--tRNA ligase, mitochondrial</fullName>
        <ecNumber evidence="3">6.1.1.17</ecNumber>
    </recommendedName>
    <alternativeName>
        <fullName evidence="9">Glutamyl-tRNA synthetase</fullName>
    </alternativeName>
</protein>
<keyword evidence="15" id="KW-1185">Reference proteome</keyword>
<evidence type="ECO:0000313" key="15">
    <source>
        <dbReference type="Proteomes" id="UP000431533"/>
    </source>
</evidence>
<comment type="caution">
    <text evidence="14">The sequence shown here is derived from an EMBL/GenBank/DDBJ whole genome shotgun (WGS) entry which is preliminary data.</text>
</comment>
<dbReference type="Pfam" id="PF00749">
    <property type="entry name" value="tRNA-synt_1c"/>
    <property type="match status" value="1"/>
</dbReference>